<dbReference type="SUPFAM" id="SSF52980">
    <property type="entry name" value="Restriction endonuclease-like"/>
    <property type="match status" value="1"/>
</dbReference>
<sequence>MAKTALARALRRSSTEAEKKLWNLLRDRRLEGWKFRRQVPLGSYVVDFYCAQAKLIVEADGGQHAESASDENRTAWLARNGYRVKRYWNNEILANPEGVFMDLLENLT</sequence>
<keyword evidence="2" id="KW-0378">Hydrolase</keyword>
<evidence type="ECO:0000259" key="1">
    <source>
        <dbReference type="Pfam" id="PF04480"/>
    </source>
</evidence>
<feature type="domain" description="DUF559" evidence="1">
    <location>
        <begin position="3"/>
        <end position="107"/>
    </location>
</feature>
<comment type="caution">
    <text evidence="2">The sequence shown here is derived from an EMBL/GenBank/DDBJ whole genome shotgun (WGS) entry which is preliminary data.</text>
</comment>
<dbReference type="PANTHER" id="PTHR38590">
    <property type="entry name" value="BLL0828 PROTEIN"/>
    <property type="match status" value="1"/>
</dbReference>
<evidence type="ECO:0000313" key="3">
    <source>
        <dbReference type="Proteomes" id="UP001271769"/>
    </source>
</evidence>
<dbReference type="GO" id="GO:0004519">
    <property type="term" value="F:endonuclease activity"/>
    <property type="evidence" value="ECO:0007669"/>
    <property type="project" value="UniProtKB-KW"/>
</dbReference>
<reference evidence="2 3" key="1">
    <citation type="journal article" date="2013" name="Antonie Van Leeuwenhoek">
        <title>Dongia rigui sp. nov., isolated from freshwater of a large wetland in Korea.</title>
        <authorList>
            <person name="Baik K.S."/>
            <person name="Hwang Y.M."/>
            <person name="Choi J.S."/>
            <person name="Kwon J."/>
            <person name="Seong C.N."/>
        </authorList>
    </citation>
    <scope>NUCLEOTIDE SEQUENCE [LARGE SCALE GENOMIC DNA]</scope>
    <source>
        <strain evidence="2 3">04SU4-P</strain>
    </source>
</reference>
<keyword evidence="3" id="KW-1185">Reference proteome</keyword>
<evidence type="ECO:0000313" key="2">
    <source>
        <dbReference type="EMBL" id="MDY0871840.1"/>
    </source>
</evidence>
<organism evidence="2 3">
    <name type="scientific">Dongia rigui</name>
    <dbReference type="NCBI Taxonomy" id="940149"/>
    <lineage>
        <taxon>Bacteria</taxon>
        <taxon>Pseudomonadati</taxon>
        <taxon>Pseudomonadota</taxon>
        <taxon>Alphaproteobacteria</taxon>
        <taxon>Rhodospirillales</taxon>
        <taxon>Dongiaceae</taxon>
        <taxon>Dongia</taxon>
    </lineage>
</organism>
<dbReference type="InterPro" id="IPR007569">
    <property type="entry name" value="DUF559"/>
</dbReference>
<accession>A0ABU5DX12</accession>
<keyword evidence="2" id="KW-0255">Endonuclease</keyword>
<dbReference type="EMBL" id="JAXCLX010000001">
    <property type="protein sequence ID" value="MDY0871840.1"/>
    <property type="molecule type" value="Genomic_DNA"/>
</dbReference>
<dbReference type="Gene3D" id="3.40.960.10">
    <property type="entry name" value="VSR Endonuclease"/>
    <property type="match status" value="1"/>
</dbReference>
<dbReference type="Pfam" id="PF04480">
    <property type="entry name" value="DUF559"/>
    <property type="match status" value="1"/>
</dbReference>
<proteinExistence type="predicted"/>
<name>A0ABU5DX12_9PROT</name>
<gene>
    <name evidence="2" type="ORF">SMD31_07895</name>
</gene>
<dbReference type="InterPro" id="IPR047216">
    <property type="entry name" value="Endonuclease_DUF559_bact"/>
</dbReference>
<dbReference type="RefSeq" id="WP_320500264.1">
    <property type="nucleotide sequence ID" value="NZ_JAXCLX010000001.1"/>
</dbReference>
<keyword evidence="2" id="KW-0540">Nuclease</keyword>
<dbReference type="PANTHER" id="PTHR38590:SF1">
    <property type="entry name" value="BLL0828 PROTEIN"/>
    <property type="match status" value="1"/>
</dbReference>
<dbReference type="Proteomes" id="UP001271769">
    <property type="component" value="Unassembled WGS sequence"/>
</dbReference>
<dbReference type="InterPro" id="IPR011335">
    <property type="entry name" value="Restrct_endonuc-II-like"/>
</dbReference>
<protein>
    <submittedName>
        <fullName evidence="2">Endonuclease domain-containing protein</fullName>
    </submittedName>
</protein>
<dbReference type="CDD" id="cd01038">
    <property type="entry name" value="Endonuclease_DUF559"/>
    <property type="match status" value="1"/>
</dbReference>